<reference evidence="2 3" key="1">
    <citation type="journal article" date="2016" name="Genome Announc.">
        <title>Complete Genome Sequence of Thiostrepton-Producing Streptomyces laurentii ATCC 31255.</title>
        <authorList>
            <person name="Doi K."/>
            <person name="Fujino Y."/>
            <person name="Nagayoshi Y."/>
            <person name="Ohshima T."/>
            <person name="Ogata S."/>
        </authorList>
    </citation>
    <scope>NUCLEOTIDE SEQUENCE [LARGE SCALE GENOMIC DNA]</scope>
    <source>
        <strain evidence="2 3">ATCC 31255</strain>
    </source>
</reference>
<keyword evidence="1" id="KW-1133">Transmembrane helix</keyword>
<keyword evidence="1" id="KW-0472">Membrane</keyword>
<dbReference type="Proteomes" id="UP000217676">
    <property type="component" value="Chromosome"/>
</dbReference>
<dbReference type="InterPro" id="IPR045701">
    <property type="entry name" value="DUF6059"/>
</dbReference>
<protein>
    <submittedName>
        <fullName evidence="2">Uncharacterized protein</fullName>
    </submittedName>
</protein>
<accession>A0A160NZZ5</accession>
<evidence type="ECO:0000256" key="1">
    <source>
        <dbReference type="SAM" id="Phobius"/>
    </source>
</evidence>
<dbReference type="RefSeq" id="WP_359882960.1">
    <property type="nucleotide sequence ID" value="NZ_JBEYHT010000057.1"/>
</dbReference>
<evidence type="ECO:0000313" key="2">
    <source>
        <dbReference type="EMBL" id="BAU83984.1"/>
    </source>
</evidence>
<keyword evidence="1" id="KW-0812">Transmembrane</keyword>
<dbReference type="Pfam" id="PF19534">
    <property type="entry name" value="DUF6059"/>
    <property type="match status" value="1"/>
</dbReference>
<sequence>MRDVVHKTVRGIYSTLLAAGWVWLGISTIGPPVLMGTPTRRLDEPPAGHPERLCPHIPLSSTELALQRQLAAPIKERE</sequence>
<evidence type="ECO:0000313" key="3">
    <source>
        <dbReference type="Proteomes" id="UP000217676"/>
    </source>
</evidence>
<dbReference type="EMBL" id="AP017424">
    <property type="protein sequence ID" value="BAU83984.1"/>
    <property type="molecule type" value="Genomic_DNA"/>
</dbReference>
<name>A0A160NZZ5_STRLU</name>
<organism evidence="2 3">
    <name type="scientific">Streptomyces laurentii</name>
    <dbReference type="NCBI Taxonomy" id="39478"/>
    <lineage>
        <taxon>Bacteria</taxon>
        <taxon>Bacillati</taxon>
        <taxon>Actinomycetota</taxon>
        <taxon>Actinomycetes</taxon>
        <taxon>Kitasatosporales</taxon>
        <taxon>Streptomycetaceae</taxon>
        <taxon>Streptomyces</taxon>
    </lineage>
</organism>
<gene>
    <name evidence="2" type="ORF">SLA_3070</name>
</gene>
<dbReference type="KEGG" id="slau:SLA_3070"/>
<feature type="transmembrane region" description="Helical" evidence="1">
    <location>
        <begin position="12"/>
        <end position="34"/>
    </location>
</feature>
<keyword evidence="3" id="KW-1185">Reference proteome</keyword>
<proteinExistence type="predicted"/>
<dbReference type="AlphaFoldDB" id="A0A160NZZ5"/>